<dbReference type="PROSITE" id="PS00099">
    <property type="entry name" value="THIOLASE_3"/>
    <property type="match status" value="1"/>
</dbReference>
<dbReference type="GO" id="GO:0003988">
    <property type="term" value="F:acetyl-CoA C-acyltransferase activity"/>
    <property type="evidence" value="ECO:0007669"/>
    <property type="project" value="UniProtKB-ARBA"/>
</dbReference>
<gene>
    <name evidence="8" type="ORF">GCM10008939_33410</name>
</gene>
<proteinExistence type="inferred from homology"/>
<evidence type="ECO:0000259" key="7">
    <source>
        <dbReference type="Pfam" id="PF02803"/>
    </source>
</evidence>
<feature type="domain" description="Thiolase C-terminal" evidence="7">
    <location>
        <begin position="276"/>
        <end position="399"/>
    </location>
</feature>
<dbReference type="AlphaFoldDB" id="A0A917PP81"/>
<evidence type="ECO:0000256" key="2">
    <source>
        <dbReference type="ARBA" id="ARBA00022679"/>
    </source>
</evidence>
<dbReference type="FunFam" id="3.40.47.10:FF:000010">
    <property type="entry name" value="Acetyl-CoA acetyltransferase (Thiolase)"/>
    <property type="match status" value="1"/>
</dbReference>
<organism evidence="8 9">
    <name type="scientific">Deinococcus aquiradiocola</name>
    <dbReference type="NCBI Taxonomy" id="393059"/>
    <lineage>
        <taxon>Bacteria</taxon>
        <taxon>Thermotogati</taxon>
        <taxon>Deinococcota</taxon>
        <taxon>Deinococci</taxon>
        <taxon>Deinococcales</taxon>
        <taxon>Deinococcaceae</taxon>
        <taxon>Deinococcus</taxon>
    </lineage>
</organism>
<dbReference type="Pfam" id="PF00108">
    <property type="entry name" value="Thiolase_N"/>
    <property type="match status" value="1"/>
</dbReference>
<feature type="active site" description="Acyl-thioester intermediate" evidence="4">
    <location>
        <position position="89"/>
    </location>
</feature>
<reference evidence="8" key="2">
    <citation type="submission" date="2020-09" db="EMBL/GenBank/DDBJ databases">
        <authorList>
            <person name="Sun Q."/>
            <person name="Ohkuma M."/>
        </authorList>
    </citation>
    <scope>NUCLEOTIDE SEQUENCE</scope>
    <source>
        <strain evidence="8">JCM 14371</strain>
    </source>
</reference>
<dbReference type="Pfam" id="PF02803">
    <property type="entry name" value="Thiolase_C"/>
    <property type="match status" value="1"/>
</dbReference>
<dbReference type="CDD" id="cd00751">
    <property type="entry name" value="thiolase"/>
    <property type="match status" value="1"/>
</dbReference>
<protein>
    <submittedName>
        <fullName evidence="8">Acetyl-CoA acetyltransferase</fullName>
    </submittedName>
</protein>
<dbReference type="InterPro" id="IPR020610">
    <property type="entry name" value="Thiolase_AS"/>
</dbReference>
<feature type="active site" description="Proton acceptor" evidence="4">
    <location>
        <position position="386"/>
    </location>
</feature>
<feature type="active site" description="Proton acceptor" evidence="4">
    <location>
        <position position="356"/>
    </location>
</feature>
<comment type="similarity">
    <text evidence="1 5">Belongs to the thiolase-like superfamily. Thiolase family.</text>
</comment>
<sequence length="400" mass="41469">MPEAVIVSAARTPVGRYGGGLSSVRPDDLGAVALREALARSGLDPAVIEDVYMGCANQAGEDNRNVSRMSLLLAGLPFTVPGATINRLCGSGLDAVNTAVKGILSGEGHAYLAGGVESMSRAPLVQAKPEKAFQNGNQTLYDTTLGWRFVNPRMREMYGVDAMGETAENLAEEYGISREAQDAFALHSHRKAVAAQQGGHFDAEIVPVDVPGRKGTVTVNRDEGPRPDTTPEALALLKPVFRGGGSVTAGNSSSLNDGAAALAIVSRAFAQAHGLTVLARVRSFAVAGVPPRVMGIGPVPATRKALERAGLSMTDLHRIELNEAFAAQALAVLHDLNTAPDDERLNPSGGAIAIGHPLGGSGARILTTLLYGLERSGGTLGLATMCIGVGQGIATIIERE</sequence>
<keyword evidence="9" id="KW-1185">Reference proteome</keyword>
<evidence type="ECO:0000256" key="1">
    <source>
        <dbReference type="ARBA" id="ARBA00010982"/>
    </source>
</evidence>
<evidence type="ECO:0000256" key="5">
    <source>
        <dbReference type="RuleBase" id="RU003557"/>
    </source>
</evidence>
<dbReference type="PIRSF" id="PIRSF000429">
    <property type="entry name" value="Ac-CoA_Ac_transf"/>
    <property type="match status" value="1"/>
</dbReference>
<name>A0A917PP81_9DEIO</name>
<feature type="domain" description="Thiolase N-terminal" evidence="6">
    <location>
        <begin position="5"/>
        <end position="267"/>
    </location>
</feature>
<dbReference type="EMBL" id="BMOE01000016">
    <property type="protein sequence ID" value="GGJ86764.1"/>
    <property type="molecule type" value="Genomic_DNA"/>
</dbReference>
<evidence type="ECO:0000256" key="4">
    <source>
        <dbReference type="PIRSR" id="PIRSR000429-1"/>
    </source>
</evidence>
<accession>A0A917PP81</accession>
<dbReference type="InterPro" id="IPR002155">
    <property type="entry name" value="Thiolase"/>
</dbReference>
<dbReference type="InterPro" id="IPR020616">
    <property type="entry name" value="Thiolase_N"/>
</dbReference>
<reference evidence="8" key="1">
    <citation type="journal article" date="2014" name="Int. J. Syst. Evol. Microbiol.">
        <title>Complete genome sequence of Corynebacterium casei LMG S-19264T (=DSM 44701T), isolated from a smear-ripened cheese.</title>
        <authorList>
            <consortium name="US DOE Joint Genome Institute (JGI-PGF)"/>
            <person name="Walter F."/>
            <person name="Albersmeier A."/>
            <person name="Kalinowski J."/>
            <person name="Ruckert C."/>
        </authorList>
    </citation>
    <scope>NUCLEOTIDE SEQUENCE</scope>
    <source>
        <strain evidence="8">JCM 14371</strain>
    </source>
</reference>
<dbReference type="PROSITE" id="PS00098">
    <property type="entry name" value="THIOLASE_1"/>
    <property type="match status" value="1"/>
</dbReference>
<dbReference type="InterPro" id="IPR016039">
    <property type="entry name" value="Thiolase-like"/>
</dbReference>
<dbReference type="PANTHER" id="PTHR18919">
    <property type="entry name" value="ACETYL-COA C-ACYLTRANSFERASE"/>
    <property type="match status" value="1"/>
</dbReference>
<dbReference type="NCBIfam" id="TIGR01930">
    <property type="entry name" value="AcCoA-C-Actrans"/>
    <property type="match status" value="1"/>
</dbReference>
<dbReference type="InterPro" id="IPR020617">
    <property type="entry name" value="Thiolase_C"/>
</dbReference>
<comment type="caution">
    <text evidence="8">The sequence shown here is derived from an EMBL/GenBank/DDBJ whole genome shotgun (WGS) entry which is preliminary data.</text>
</comment>
<keyword evidence="2 5" id="KW-0808">Transferase</keyword>
<evidence type="ECO:0000313" key="8">
    <source>
        <dbReference type="EMBL" id="GGJ86764.1"/>
    </source>
</evidence>
<dbReference type="RefSeq" id="WP_188964446.1">
    <property type="nucleotide sequence ID" value="NZ_BMOE01000016.1"/>
</dbReference>
<dbReference type="InterPro" id="IPR020615">
    <property type="entry name" value="Thiolase_acyl_enz_int_AS"/>
</dbReference>
<dbReference type="PROSITE" id="PS00737">
    <property type="entry name" value="THIOLASE_2"/>
    <property type="match status" value="1"/>
</dbReference>
<dbReference type="Proteomes" id="UP000635726">
    <property type="component" value="Unassembled WGS sequence"/>
</dbReference>
<evidence type="ECO:0000259" key="6">
    <source>
        <dbReference type="Pfam" id="PF00108"/>
    </source>
</evidence>
<dbReference type="PANTHER" id="PTHR18919:SF107">
    <property type="entry name" value="ACETYL-COA ACETYLTRANSFERASE, CYTOSOLIC"/>
    <property type="match status" value="1"/>
</dbReference>
<dbReference type="InterPro" id="IPR020613">
    <property type="entry name" value="Thiolase_CS"/>
</dbReference>
<evidence type="ECO:0000313" key="9">
    <source>
        <dbReference type="Proteomes" id="UP000635726"/>
    </source>
</evidence>
<dbReference type="Gene3D" id="3.40.47.10">
    <property type="match status" value="1"/>
</dbReference>
<keyword evidence="3 5" id="KW-0012">Acyltransferase</keyword>
<evidence type="ECO:0000256" key="3">
    <source>
        <dbReference type="ARBA" id="ARBA00023315"/>
    </source>
</evidence>
<dbReference type="SUPFAM" id="SSF53901">
    <property type="entry name" value="Thiolase-like"/>
    <property type="match status" value="2"/>
</dbReference>